<evidence type="ECO:0000256" key="7">
    <source>
        <dbReference type="ARBA" id="ARBA00047899"/>
    </source>
</evidence>
<dbReference type="GO" id="GO:0004674">
    <property type="term" value="F:protein serine/threonine kinase activity"/>
    <property type="evidence" value="ECO:0007669"/>
    <property type="project" value="UniProtKB-KW"/>
</dbReference>
<evidence type="ECO:0000256" key="2">
    <source>
        <dbReference type="ARBA" id="ARBA00022527"/>
    </source>
</evidence>
<dbReference type="PROSITE" id="PS50011">
    <property type="entry name" value="PROTEIN_KINASE_DOM"/>
    <property type="match status" value="1"/>
</dbReference>
<feature type="non-terminal residue" evidence="10">
    <location>
        <position position="239"/>
    </location>
</feature>
<evidence type="ECO:0000256" key="8">
    <source>
        <dbReference type="ARBA" id="ARBA00048679"/>
    </source>
</evidence>
<evidence type="ECO:0000256" key="1">
    <source>
        <dbReference type="ARBA" id="ARBA00012513"/>
    </source>
</evidence>
<dbReference type="EMBL" id="BART01029578">
    <property type="protein sequence ID" value="GAH08410.1"/>
    <property type="molecule type" value="Genomic_DNA"/>
</dbReference>
<dbReference type="PROSITE" id="PS00108">
    <property type="entry name" value="PROTEIN_KINASE_ST"/>
    <property type="match status" value="1"/>
</dbReference>
<keyword evidence="5" id="KW-0418">Kinase</keyword>
<dbReference type="InterPro" id="IPR008271">
    <property type="entry name" value="Ser/Thr_kinase_AS"/>
</dbReference>
<evidence type="ECO:0000256" key="3">
    <source>
        <dbReference type="ARBA" id="ARBA00022679"/>
    </source>
</evidence>
<dbReference type="PANTHER" id="PTHR24363:SF0">
    <property type="entry name" value="SERINE_THREONINE KINASE LIKE DOMAIN CONTAINING 1"/>
    <property type="match status" value="1"/>
</dbReference>
<dbReference type="GO" id="GO:0005524">
    <property type="term" value="F:ATP binding"/>
    <property type="evidence" value="ECO:0007669"/>
    <property type="project" value="UniProtKB-KW"/>
</dbReference>
<accession>X1DJE2</accession>
<reference evidence="10" key="1">
    <citation type="journal article" date="2014" name="Front. Microbiol.">
        <title>High frequency of phylogenetically diverse reductive dehalogenase-homologous genes in deep subseafloor sedimentary metagenomes.</title>
        <authorList>
            <person name="Kawai M."/>
            <person name="Futagami T."/>
            <person name="Toyoda A."/>
            <person name="Takaki Y."/>
            <person name="Nishi S."/>
            <person name="Hori S."/>
            <person name="Arai W."/>
            <person name="Tsubouchi T."/>
            <person name="Morono Y."/>
            <person name="Uchiyama I."/>
            <person name="Ito T."/>
            <person name="Fujiyama A."/>
            <person name="Inagaki F."/>
            <person name="Takami H."/>
        </authorList>
    </citation>
    <scope>NUCLEOTIDE SEQUENCE</scope>
    <source>
        <strain evidence="10">Expedition CK06-06</strain>
    </source>
</reference>
<dbReference type="EC" id="2.7.11.1" evidence="1"/>
<evidence type="ECO:0000259" key="9">
    <source>
        <dbReference type="PROSITE" id="PS50011"/>
    </source>
</evidence>
<dbReference type="SUPFAM" id="SSF56112">
    <property type="entry name" value="Protein kinase-like (PK-like)"/>
    <property type="match status" value="1"/>
</dbReference>
<evidence type="ECO:0000256" key="5">
    <source>
        <dbReference type="ARBA" id="ARBA00022777"/>
    </source>
</evidence>
<keyword evidence="6" id="KW-0067">ATP-binding</keyword>
<evidence type="ECO:0000313" key="10">
    <source>
        <dbReference type="EMBL" id="GAH08410.1"/>
    </source>
</evidence>
<name>X1DJE2_9ZZZZ</name>
<proteinExistence type="predicted"/>
<comment type="catalytic activity">
    <reaction evidence="8">
        <text>L-seryl-[protein] + ATP = O-phospho-L-seryl-[protein] + ADP + H(+)</text>
        <dbReference type="Rhea" id="RHEA:17989"/>
        <dbReference type="Rhea" id="RHEA-COMP:9863"/>
        <dbReference type="Rhea" id="RHEA-COMP:11604"/>
        <dbReference type="ChEBI" id="CHEBI:15378"/>
        <dbReference type="ChEBI" id="CHEBI:29999"/>
        <dbReference type="ChEBI" id="CHEBI:30616"/>
        <dbReference type="ChEBI" id="CHEBI:83421"/>
        <dbReference type="ChEBI" id="CHEBI:456216"/>
        <dbReference type="EC" id="2.7.11.1"/>
    </reaction>
</comment>
<organism evidence="10">
    <name type="scientific">marine sediment metagenome</name>
    <dbReference type="NCBI Taxonomy" id="412755"/>
    <lineage>
        <taxon>unclassified sequences</taxon>
        <taxon>metagenomes</taxon>
        <taxon>ecological metagenomes</taxon>
    </lineage>
</organism>
<dbReference type="Gene3D" id="1.10.510.10">
    <property type="entry name" value="Transferase(Phosphotransferase) domain 1"/>
    <property type="match status" value="1"/>
</dbReference>
<sequence>MDYIDGEDIFRTTKGLPYEEIYPWIVQFCRILEYIHSRGLIHYDIKPGNVLVHQPHDSDKQPIVKLTDFGLAGEHQLQGGTLIRGTFPYIAPEVIKGLSIDHRVDLYSLGVLLYEIFTKRSLRAKSKKSFATLLKQSKDCISQPLSEVVTDIPKWLERVIMRLLAPEPAARFGRANEVIKAINDFTKSKFALETEKTIEGYLLSSRFVGRNKEMELLTSLYEKAKQGDGQVVLITGDAG</sequence>
<dbReference type="PANTHER" id="PTHR24363">
    <property type="entry name" value="SERINE/THREONINE PROTEIN KINASE"/>
    <property type="match status" value="1"/>
</dbReference>
<dbReference type="Pfam" id="PF00069">
    <property type="entry name" value="Pkinase"/>
    <property type="match status" value="1"/>
</dbReference>
<dbReference type="SMART" id="SM00220">
    <property type="entry name" value="S_TKc"/>
    <property type="match status" value="1"/>
</dbReference>
<dbReference type="InterPro" id="IPR011009">
    <property type="entry name" value="Kinase-like_dom_sf"/>
</dbReference>
<evidence type="ECO:0000256" key="6">
    <source>
        <dbReference type="ARBA" id="ARBA00022840"/>
    </source>
</evidence>
<dbReference type="CDD" id="cd14014">
    <property type="entry name" value="STKc_PknB_like"/>
    <property type="match status" value="1"/>
</dbReference>
<dbReference type="InterPro" id="IPR000719">
    <property type="entry name" value="Prot_kinase_dom"/>
</dbReference>
<dbReference type="AlphaFoldDB" id="X1DJE2"/>
<keyword evidence="3" id="KW-0808">Transferase</keyword>
<gene>
    <name evidence="10" type="ORF">S01H4_51860</name>
</gene>
<evidence type="ECO:0000256" key="4">
    <source>
        <dbReference type="ARBA" id="ARBA00022741"/>
    </source>
</evidence>
<protein>
    <recommendedName>
        <fullName evidence="1">non-specific serine/threonine protein kinase</fullName>
        <ecNumber evidence="1">2.7.11.1</ecNumber>
    </recommendedName>
</protein>
<keyword evidence="4" id="KW-0547">Nucleotide-binding</keyword>
<feature type="domain" description="Protein kinase" evidence="9">
    <location>
        <begin position="1"/>
        <end position="186"/>
    </location>
</feature>
<comment type="caution">
    <text evidence="10">The sequence shown here is derived from an EMBL/GenBank/DDBJ whole genome shotgun (WGS) entry which is preliminary data.</text>
</comment>
<comment type="catalytic activity">
    <reaction evidence="7">
        <text>L-threonyl-[protein] + ATP = O-phospho-L-threonyl-[protein] + ADP + H(+)</text>
        <dbReference type="Rhea" id="RHEA:46608"/>
        <dbReference type="Rhea" id="RHEA-COMP:11060"/>
        <dbReference type="Rhea" id="RHEA-COMP:11605"/>
        <dbReference type="ChEBI" id="CHEBI:15378"/>
        <dbReference type="ChEBI" id="CHEBI:30013"/>
        <dbReference type="ChEBI" id="CHEBI:30616"/>
        <dbReference type="ChEBI" id="CHEBI:61977"/>
        <dbReference type="ChEBI" id="CHEBI:456216"/>
        <dbReference type="EC" id="2.7.11.1"/>
    </reaction>
</comment>
<keyword evidence="2" id="KW-0723">Serine/threonine-protein kinase</keyword>